<proteinExistence type="predicted"/>
<gene>
    <name evidence="1" type="ORF">WKI58_33740</name>
</gene>
<sequence length="361" mass="38027">MESIPRQQDTARQWMRASRTERPVVDSTVTIKDVAEHAGVSVGTASRVLSGNPATSATARERVQAAVTELGYRPDARARALRSARSHAVGLLVSDVRNPFFADIAHGAEQAALGASYVTLLANANEDTAQQDIYLEAFLTQRVDGIVIAPQGEGGGNLRALERARTPLVFVDRTVDGFDVPSVTADNAQGVELAVAHLAAEGHTRIGYIGGPSSVSTGRARHDAFLAAVARHGLDEDPDLITAGDFRSASGGAAAAALLGHRRPPTALLAADSLMAVGALGEVRRQGRRIGADLALVAFDDIDWFGELDPPLTVVAHDARELGARAVRLVLDIIEGRPVESAVLPMRLVVRESSTGRPAAD</sequence>
<evidence type="ECO:0000313" key="2">
    <source>
        <dbReference type="Proteomes" id="UP001375539"/>
    </source>
</evidence>
<name>A0ACC6QSQ9_9ACTN</name>
<organism evidence="1 2">
    <name type="scientific">Streptomyces pratisoli</name>
    <dbReference type="NCBI Taxonomy" id="3139917"/>
    <lineage>
        <taxon>Bacteria</taxon>
        <taxon>Bacillati</taxon>
        <taxon>Actinomycetota</taxon>
        <taxon>Actinomycetes</taxon>
        <taxon>Kitasatosporales</taxon>
        <taxon>Streptomycetaceae</taxon>
        <taxon>Streptomyces</taxon>
    </lineage>
</organism>
<evidence type="ECO:0000313" key="1">
    <source>
        <dbReference type="EMBL" id="MEJ8661414.1"/>
    </source>
</evidence>
<reference evidence="1" key="1">
    <citation type="submission" date="2024-03" db="EMBL/GenBank/DDBJ databases">
        <title>Novel Streptomyces species of biotechnological and ecological value are a feature of Machair soil.</title>
        <authorList>
            <person name="Prole J.R."/>
            <person name="Goodfellow M."/>
            <person name="Allenby N."/>
            <person name="Ward A.C."/>
        </authorList>
    </citation>
    <scope>NUCLEOTIDE SEQUENCE</scope>
    <source>
        <strain evidence="1">MS1.AVA.4</strain>
    </source>
</reference>
<protein>
    <submittedName>
        <fullName evidence="1">LacI family DNA-binding transcriptional regulator</fullName>
    </submittedName>
</protein>
<accession>A0ACC6QSQ9</accession>
<dbReference type="Proteomes" id="UP001375539">
    <property type="component" value="Unassembled WGS sequence"/>
</dbReference>
<keyword evidence="2" id="KW-1185">Reference proteome</keyword>
<comment type="caution">
    <text evidence="1">The sequence shown here is derived from an EMBL/GenBank/DDBJ whole genome shotgun (WGS) entry which is preliminary data.</text>
</comment>
<keyword evidence="1" id="KW-0238">DNA-binding</keyword>
<dbReference type="EMBL" id="JBBKAI010000002">
    <property type="protein sequence ID" value="MEJ8661414.1"/>
    <property type="molecule type" value="Genomic_DNA"/>
</dbReference>